<evidence type="ECO:0000313" key="2">
    <source>
        <dbReference type="Proteomes" id="UP001433508"/>
    </source>
</evidence>
<dbReference type="EMBL" id="MU971478">
    <property type="protein sequence ID" value="KAK9234420.1"/>
    <property type="molecule type" value="Genomic_DNA"/>
</dbReference>
<comment type="caution">
    <text evidence="1">The sequence shown here is derived from an EMBL/GenBank/DDBJ whole genome shotgun (WGS) entry which is preliminary data.</text>
</comment>
<reference evidence="2" key="1">
    <citation type="journal article" date="2024" name="Front. Bioeng. Biotechnol.">
        <title>Genome-scale model development and genomic sequencing of the oleaginous clade Lipomyces.</title>
        <authorList>
            <person name="Czajka J.J."/>
            <person name="Han Y."/>
            <person name="Kim J."/>
            <person name="Mondo S.J."/>
            <person name="Hofstad B.A."/>
            <person name="Robles A."/>
            <person name="Haridas S."/>
            <person name="Riley R."/>
            <person name="LaButti K."/>
            <person name="Pangilinan J."/>
            <person name="Andreopoulos W."/>
            <person name="Lipzen A."/>
            <person name="Yan J."/>
            <person name="Wang M."/>
            <person name="Ng V."/>
            <person name="Grigoriev I.V."/>
            <person name="Spatafora J.W."/>
            <person name="Magnuson J.K."/>
            <person name="Baker S.E."/>
            <person name="Pomraning K.R."/>
        </authorList>
    </citation>
    <scope>NUCLEOTIDE SEQUENCE [LARGE SCALE GENOMIC DNA]</scope>
    <source>
        <strain evidence="2">CBS 7786</strain>
    </source>
</reference>
<name>A0ACC3SS13_LIPKO</name>
<gene>
    <name evidence="1" type="ORF">V1525DRAFT_391469</name>
</gene>
<keyword evidence="2" id="KW-1185">Reference proteome</keyword>
<dbReference type="Proteomes" id="UP001433508">
    <property type="component" value="Unassembled WGS sequence"/>
</dbReference>
<organism evidence="1 2">
    <name type="scientific">Lipomyces kononenkoae</name>
    <name type="common">Yeast</name>
    <dbReference type="NCBI Taxonomy" id="34357"/>
    <lineage>
        <taxon>Eukaryota</taxon>
        <taxon>Fungi</taxon>
        <taxon>Dikarya</taxon>
        <taxon>Ascomycota</taxon>
        <taxon>Saccharomycotina</taxon>
        <taxon>Lipomycetes</taxon>
        <taxon>Lipomycetales</taxon>
        <taxon>Lipomycetaceae</taxon>
        <taxon>Lipomyces</taxon>
    </lineage>
</organism>
<sequence>MGSGKTHCVKPYLQVNPWLSVLSVTSRQPLARYLSSGLGLEGYLESNFWALNARDRRRRCVVCLDSVSKLLSDEEPYDMTAIDECVCVQYHFSAGTITGGLGRRHADLRETAAGIRAIPETTAAFYMRALDLNSDSPGVVRRKVMAAVTFHPMEVGVEAEVVTLYD</sequence>
<evidence type="ECO:0000313" key="1">
    <source>
        <dbReference type="EMBL" id="KAK9234420.1"/>
    </source>
</evidence>
<protein>
    <submittedName>
        <fullName evidence="1">Uncharacterized protein</fullName>
    </submittedName>
</protein>
<accession>A0ACC3SS13</accession>
<proteinExistence type="predicted"/>